<organism evidence="2">
    <name type="scientific">Cimex lectularius</name>
    <name type="common">Bed bug</name>
    <name type="synonym">Acanthia lectularia</name>
    <dbReference type="NCBI Taxonomy" id="79782"/>
    <lineage>
        <taxon>Eukaryota</taxon>
        <taxon>Metazoa</taxon>
        <taxon>Ecdysozoa</taxon>
        <taxon>Arthropoda</taxon>
        <taxon>Hexapoda</taxon>
        <taxon>Insecta</taxon>
        <taxon>Pterygota</taxon>
        <taxon>Neoptera</taxon>
        <taxon>Paraneoptera</taxon>
        <taxon>Hemiptera</taxon>
        <taxon>Heteroptera</taxon>
        <taxon>Panheteroptera</taxon>
        <taxon>Cimicomorpha</taxon>
        <taxon>Cimicidae</taxon>
        <taxon>Cimex</taxon>
    </lineage>
</organism>
<keyword evidence="1" id="KW-1133">Transmembrane helix</keyword>
<keyword evidence="1" id="KW-0812">Transmembrane</keyword>
<keyword evidence="1" id="KW-0472">Membrane</keyword>
<dbReference type="AlphaFoldDB" id="D1FPN5"/>
<protein>
    <submittedName>
        <fullName evidence="2">Hypothetical secreted peptide</fullName>
    </submittedName>
</protein>
<sequence length="73" mass="7776">MNNLTAPVAVAEATLITTLISLLVATARGLILRQVVVMVPLQPVMDIAGNIQTNHVQDINLNTTKISILKSLS</sequence>
<dbReference type="EMBL" id="EZ419785">
    <property type="protein sequence ID" value="ACY69958.1"/>
    <property type="molecule type" value="mRNA"/>
</dbReference>
<feature type="transmembrane region" description="Helical" evidence="1">
    <location>
        <begin position="6"/>
        <end position="25"/>
    </location>
</feature>
<name>D1FPN5_CIMLE</name>
<reference evidence="2" key="1">
    <citation type="submission" date="2009-10" db="EMBL/GenBank/DDBJ databases">
        <authorList>
            <person name="Endo R."/>
            <person name="Yoshimatsu K."/>
            <person name="Vu L.D."/>
        </authorList>
    </citation>
    <scope>NUCLEOTIDE SEQUENCE</scope>
    <source>
        <tissue evidence="2">Salivary glands</tissue>
    </source>
</reference>
<proteinExistence type="evidence at transcript level"/>
<accession>D1FPN5</accession>
<evidence type="ECO:0000256" key="1">
    <source>
        <dbReference type="SAM" id="Phobius"/>
    </source>
</evidence>
<reference evidence="2" key="2">
    <citation type="journal article" date="2010" name="J. Proteome Res.">
        <title>Insight into the Sialome of the Bed Bug, Cimex lectularius.</title>
        <authorList>
            <person name="Francischetti I.M."/>
            <person name="Calvo E."/>
            <person name="Andersen J.F."/>
            <person name="Pham V.M."/>
            <person name="Favreau A.J."/>
            <person name="Barbian K.D."/>
            <person name="Romero A."/>
            <person name="Valenzuela J.G."/>
            <person name="Ribeiro J.M."/>
        </authorList>
    </citation>
    <scope>NUCLEOTIDE SEQUENCE</scope>
    <source>
        <tissue evidence="2">Salivary glands</tissue>
    </source>
</reference>
<evidence type="ECO:0000313" key="2">
    <source>
        <dbReference type="EMBL" id="ACY69958.1"/>
    </source>
</evidence>